<dbReference type="STRING" id="349064.SAMN05660429_01134"/>
<protein>
    <submittedName>
        <fullName evidence="2">Thiol-disulfide isomerase or thioredoxin</fullName>
    </submittedName>
</protein>
<dbReference type="EMBL" id="FOHK01000004">
    <property type="protein sequence ID" value="SET13319.1"/>
    <property type="molecule type" value="Genomic_DNA"/>
</dbReference>
<feature type="domain" description="Thioredoxin-like fold" evidence="1">
    <location>
        <begin position="2"/>
        <end position="90"/>
    </location>
</feature>
<dbReference type="InterPro" id="IPR036249">
    <property type="entry name" value="Thioredoxin-like_sf"/>
</dbReference>
<reference evidence="2 3" key="1">
    <citation type="submission" date="2016-10" db="EMBL/GenBank/DDBJ databases">
        <authorList>
            <person name="de Groot N.N."/>
        </authorList>
    </citation>
    <scope>NUCLEOTIDE SEQUENCE [LARGE SCALE GENOMIC DNA]</scope>
    <source>
        <strain evidence="2 3">DSM 19706</strain>
    </source>
</reference>
<dbReference type="Gene3D" id="3.40.30.10">
    <property type="entry name" value="Glutaredoxin"/>
    <property type="match status" value="1"/>
</dbReference>
<gene>
    <name evidence="2" type="ORF">SAMN05660429_01134</name>
</gene>
<dbReference type="SUPFAM" id="SSF52833">
    <property type="entry name" value="Thioredoxin-like"/>
    <property type="match status" value="1"/>
</dbReference>
<name>A0A1I0C1T4_THASX</name>
<dbReference type="AlphaFoldDB" id="A0A1I0C1T4"/>
<accession>A0A1I0C1T4</accession>
<organism evidence="2 3">
    <name type="scientific">Thalassotalea agarivorans</name>
    <name type="common">Thalassomonas agarivorans</name>
    <dbReference type="NCBI Taxonomy" id="349064"/>
    <lineage>
        <taxon>Bacteria</taxon>
        <taxon>Pseudomonadati</taxon>
        <taxon>Pseudomonadota</taxon>
        <taxon>Gammaproteobacteria</taxon>
        <taxon>Alteromonadales</taxon>
        <taxon>Colwelliaceae</taxon>
        <taxon>Thalassotalea</taxon>
    </lineage>
</organism>
<dbReference type="InterPro" id="IPR012336">
    <property type="entry name" value="Thioredoxin-like_fold"/>
</dbReference>
<proteinExistence type="predicted"/>
<sequence length="115" mass="13063">MVVSFWVSWCKSCKNELAILNNLQQQVGTDLLKVVAVALSKENKLSFKKYREQLAELDLTLTHDKFGKIAKKYGVDKAPHLFVISKEGRITLEQSDYKKTPVNALVANLKQELVK</sequence>
<evidence type="ECO:0000313" key="2">
    <source>
        <dbReference type="EMBL" id="SET13319.1"/>
    </source>
</evidence>
<dbReference type="InterPro" id="IPR050553">
    <property type="entry name" value="Thioredoxin_ResA/DsbE_sf"/>
</dbReference>
<dbReference type="Proteomes" id="UP000199308">
    <property type="component" value="Unassembled WGS sequence"/>
</dbReference>
<evidence type="ECO:0000313" key="3">
    <source>
        <dbReference type="Proteomes" id="UP000199308"/>
    </source>
</evidence>
<evidence type="ECO:0000259" key="1">
    <source>
        <dbReference type="Pfam" id="PF13905"/>
    </source>
</evidence>
<dbReference type="GO" id="GO:0016853">
    <property type="term" value="F:isomerase activity"/>
    <property type="evidence" value="ECO:0007669"/>
    <property type="project" value="UniProtKB-KW"/>
</dbReference>
<dbReference type="CDD" id="cd02966">
    <property type="entry name" value="TlpA_like_family"/>
    <property type="match status" value="1"/>
</dbReference>
<keyword evidence="2" id="KW-0413">Isomerase</keyword>
<dbReference type="Pfam" id="PF13905">
    <property type="entry name" value="Thioredoxin_8"/>
    <property type="match status" value="1"/>
</dbReference>
<dbReference type="PANTHER" id="PTHR42852">
    <property type="entry name" value="THIOL:DISULFIDE INTERCHANGE PROTEIN DSBE"/>
    <property type="match status" value="1"/>
</dbReference>
<keyword evidence="3" id="KW-1185">Reference proteome</keyword>
<dbReference type="PANTHER" id="PTHR42852:SF17">
    <property type="entry name" value="THIOREDOXIN-LIKE PROTEIN HI_1115"/>
    <property type="match status" value="1"/>
</dbReference>